<dbReference type="EMBL" id="CP094532">
    <property type="protein sequence ID" value="UOE42149.1"/>
    <property type="molecule type" value="Genomic_DNA"/>
</dbReference>
<evidence type="ECO:0000313" key="2">
    <source>
        <dbReference type="Proteomes" id="UP000831460"/>
    </source>
</evidence>
<accession>A0ABY4BTR1</accession>
<evidence type="ECO:0000313" key="1">
    <source>
        <dbReference type="EMBL" id="UOE42149.1"/>
    </source>
</evidence>
<organism evidence="1 2">
    <name type="scientific">Chryseobacterium suipulveris</name>
    <dbReference type="NCBI Taxonomy" id="2929800"/>
    <lineage>
        <taxon>Bacteria</taxon>
        <taxon>Pseudomonadati</taxon>
        <taxon>Bacteroidota</taxon>
        <taxon>Flavobacteriia</taxon>
        <taxon>Flavobacteriales</taxon>
        <taxon>Weeksellaceae</taxon>
        <taxon>Chryseobacterium group</taxon>
        <taxon>Chryseobacterium</taxon>
    </lineage>
</organism>
<dbReference type="RefSeq" id="WP_243551116.1">
    <property type="nucleotide sequence ID" value="NZ_CP094532.1"/>
</dbReference>
<gene>
    <name evidence="1" type="ORF">MTP09_05800</name>
</gene>
<reference evidence="1 2" key="1">
    <citation type="submission" date="2022-03" db="EMBL/GenBank/DDBJ databases">
        <title>Chryseobacterium sp. isolated from particulate matters in swine house.</title>
        <authorList>
            <person name="Won M."/>
            <person name="Kim S.-J."/>
            <person name="Kwon S.-W."/>
        </authorList>
    </citation>
    <scope>NUCLEOTIDE SEQUENCE [LARGE SCALE GENOMIC DNA]</scope>
    <source>
        <strain evidence="1 2">SC2-2</strain>
    </source>
</reference>
<name>A0ABY4BTR1_9FLAO</name>
<keyword evidence="2" id="KW-1185">Reference proteome</keyword>
<protein>
    <submittedName>
        <fullName evidence="1">Uncharacterized protein</fullName>
    </submittedName>
</protein>
<dbReference type="Proteomes" id="UP000831460">
    <property type="component" value="Chromosome"/>
</dbReference>
<proteinExistence type="predicted"/>
<sequence length="83" mass="9677">MGFARCGVEGNLRKFVENTRKKPFHFFCKFEKMKMVFARDWFSSPLSFAVARTSQSPFPLAVIFTDNTTHHNDNIQMTDPKDK</sequence>